<dbReference type="Pfam" id="PF00957">
    <property type="entry name" value="Synaptobrevin"/>
    <property type="match status" value="1"/>
</dbReference>
<evidence type="ECO:0000256" key="5">
    <source>
        <dbReference type="ARBA" id="ARBA00023139"/>
    </source>
</evidence>
<dbReference type="Gene3D" id="3.30.450.50">
    <property type="entry name" value="Longin domain"/>
    <property type="match status" value="1"/>
</dbReference>
<dbReference type="PANTHER" id="PTHR45806">
    <property type="entry name" value="SYNAPTOBREVIN HOMOLOG YKT6"/>
    <property type="match status" value="1"/>
</dbReference>
<dbReference type="CDD" id="cd15867">
    <property type="entry name" value="R-SNARE_YKT6"/>
    <property type="match status" value="1"/>
</dbReference>
<evidence type="ECO:0000256" key="6">
    <source>
        <dbReference type="ARBA" id="ARBA00023288"/>
    </source>
</evidence>
<dbReference type="SUPFAM" id="SSF64356">
    <property type="entry name" value="SNARE-like"/>
    <property type="match status" value="1"/>
</dbReference>
<evidence type="ECO:0000256" key="7">
    <source>
        <dbReference type="ARBA" id="ARBA00023289"/>
    </source>
</evidence>
<name>A0A814HQH6_9BILA</name>
<dbReference type="SMART" id="SM01270">
    <property type="entry name" value="Longin"/>
    <property type="match status" value="1"/>
</dbReference>
<keyword evidence="7" id="KW-0636">Prenylation</keyword>
<dbReference type="GO" id="GO:0000139">
    <property type="term" value="C:Golgi membrane"/>
    <property type="evidence" value="ECO:0007669"/>
    <property type="project" value="UniProtKB-SubCell"/>
</dbReference>
<comment type="subcellular location">
    <subcellularLocation>
        <location evidence="9">Cytoplasmic vesicle membrane</location>
        <topology evidence="9">Lipid-anchor</topology>
        <orientation evidence="9">Cytoplasmic side</orientation>
    </subcellularLocation>
    <subcellularLocation>
        <location evidence="1">Golgi apparatus membrane</location>
        <topology evidence="1">Lipid-anchor</topology>
        <orientation evidence="1">Cytoplasmic side</orientation>
    </subcellularLocation>
</comment>
<dbReference type="Proteomes" id="UP000663879">
    <property type="component" value="Unassembled WGS sequence"/>
</dbReference>
<dbReference type="PROSITE" id="PS50892">
    <property type="entry name" value="V_SNARE"/>
    <property type="match status" value="1"/>
</dbReference>
<evidence type="ECO:0000313" key="14">
    <source>
        <dbReference type="Proteomes" id="UP000663879"/>
    </source>
</evidence>
<comment type="function">
    <text evidence="8">Vesicular soluble NSF attachment protein receptor (v-SNARE) mediating vesicle docking and fusion to a specific acceptor cellular compartment. Functions in endoplasmic reticulum to Golgi transport; as part of a SNARE complex composed of GOSR1, GOSR2 and STX5. Functions in early/recycling endosome to TGN transport; as part of a SNARE complex composed of BET1L, GOSR1 and STX5. Has a S-palmitoyl transferase activity.</text>
</comment>
<accession>A0A814HQH6</accession>
<evidence type="ECO:0000256" key="8">
    <source>
        <dbReference type="ARBA" id="ARBA00025256"/>
    </source>
</evidence>
<dbReference type="AlphaFoldDB" id="A0A814HQH6"/>
<dbReference type="SUPFAM" id="SSF58038">
    <property type="entry name" value="SNARE fusion complex"/>
    <property type="match status" value="1"/>
</dbReference>
<evidence type="ECO:0000313" key="13">
    <source>
        <dbReference type="EMBL" id="CAF1012563.1"/>
    </source>
</evidence>
<evidence type="ECO:0000256" key="4">
    <source>
        <dbReference type="ARBA" id="ARBA00023136"/>
    </source>
</evidence>
<dbReference type="GO" id="GO:0006888">
    <property type="term" value="P:endoplasmic reticulum to Golgi vesicle-mediated transport"/>
    <property type="evidence" value="ECO:0007669"/>
    <property type="project" value="TreeGrafter"/>
</dbReference>
<evidence type="ECO:0000256" key="10">
    <source>
        <dbReference type="PROSITE-ProRule" id="PRU00290"/>
    </source>
</evidence>
<dbReference type="InterPro" id="IPR010908">
    <property type="entry name" value="Longin_dom"/>
</dbReference>
<gene>
    <name evidence="13" type="ORF">OXX778_LOCUS16967</name>
</gene>
<organism evidence="13 14">
    <name type="scientific">Brachionus calyciflorus</name>
    <dbReference type="NCBI Taxonomy" id="104777"/>
    <lineage>
        <taxon>Eukaryota</taxon>
        <taxon>Metazoa</taxon>
        <taxon>Spiralia</taxon>
        <taxon>Gnathifera</taxon>
        <taxon>Rotifera</taxon>
        <taxon>Eurotatoria</taxon>
        <taxon>Monogononta</taxon>
        <taxon>Pseudotrocha</taxon>
        <taxon>Ploima</taxon>
        <taxon>Brachionidae</taxon>
        <taxon>Brachionus</taxon>
    </lineage>
</organism>
<dbReference type="GO" id="GO:0005484">
    <property type="term" value="F:SNAP receptor activity"/>
    <property type="evidence" value="ECO:0007669"/>
    <property type="project" value="TreeGrafter"/>
</dbReference>
<dbReference type="InterPro" id="IPR011012">
    <property type="entry name" value="Longin-like_dom_sf"/>
</dbReference>
<evidence type="ECO:0000256" key="9">
    <source>
        <dbReference type="ARBA" id="ARBA00025701"/>
    </source>
</evidence>
<keyword evidence="6" id="KW-0449">Lipoprotein</keyword>
<dbReference type="PANTHER" id="PTHR45806:SF1">
    <property type="entry name" value="SYNAPTOBREVIN HOMOLOG YKT6"/>
    <property type="match status" value="1"/>
</dbReference>
<dbReference type="GO" id="GO:0030659">
    <property type="term" value="C:cytoplasmic vesicle membrane"/>
    <property type="evidence" value="ECO:0007669"/>
    <property type="project" value="UniProtKB-SubCell"/>
</dbReference>
<feature type="domain" description="Longin" evidence="11">
    <location>
        <begin position="8"/>
        <end position="129"/>
    </location>
</feature>
<evidence type="ECO:0000256" key="2">
    <source>
        <dbReference type="ARBA" id="ARBA00008025"/>
    </source>
</evidence>
<keyword evidence="14" id="KW-1185">Reference proteome</keyword>
<reference evidence="13" key="1">
    <citation type="submission" date="2021-02" db="EMBL/GenBank/DDBJ databases">
        <authorList>
            <person name="Nowell W R."/>
        </authorList>
    </citation>
    <scope>NUCLEOTIDE SEQUENCE</scope>
    <source>
        <strain evidence="13">Ploen Becks lab</strain>
    </source>
</reference>
<dbReference type="CDD" id="cd14824">
    <property type="entry name" value="Longin"/>
    <property type="match status" value="1"/>
</dbReference>
<dbReference type="Pfam" id="PF13774">
    <property type="entry name" value="Longin"/>
    <property type="match status" value="1"/>
</dbReference>
<keyword evidence="5" id="KW-0564">Palmitate</keyword>
<evidence type="ECO:0000256" key="1">
    <source>
        <dbReference type="ARBA" id="ARBA00004444"/>
    </source>
</evidence>
<dbReference type="InterPro" id="IPR042855">
    <property type="entry name" value="V_SNARE_CC"/>
</dbReference>
<evidence type="ECO:0000259" key="12">
    <source>
        <dbReference type="PROSITE" id="PS50892"/>
    </source>
</evidence>
<comment type="caution">
    <text evidence="13">The sequence shown here is derived from an EMBL/GenBank/DDBJ whole genome shotgun (WGS) entry which is preliminary data.</text>
</comment>
<keyword evidence="4" id="KW-0472">Membrane</keyword>
<dbReference type="OrthoDB" id="27923at2759"/>
<protein>
    <submittedName>
        <fullName evidence="13">Uncharacterized protein</fullName>
    </submittedName>
</protein>
<keyword evidence="10" id="KW-0175">Coiled coil</keyword>
<comment type="similarity">
    <text evidence="2">Belongs to the synaptobrevin family.</text>
</comment>
<dbReference type="PROSITE" id="PS50859">
    <property type="entry name" value="LONGIN"/>
    <property type="match status" value="1"/>
</dbReference>
<dbReference type="InterPro" id="IPR045848">
    <property type="entry name" value="R-SNARE_YKT6"/>
</dbReference>
<evidence type="ECO:0000256" key="3">
    <source>
        <dbReference type="ARBA" id="ARBA00022481"/>
    </source>
</evidence>
<dbReference type="EMBL" id="CAJNOC010004185">
    <property type="protein sequence ID" value="CAF1012563.1"/>
    <property type="molecule type" value="Genomic_DNA"/>
</dbReference>
<proteinExistence type="inferred from homology"/>
<evidence type="ECO:0000259" key="11">
    <source>
        <dbReference type="PROSITE" id="PS50859"/>
    </source>
</evidence>
<keyword evidence="3" id="KW-0488">Methylation</keyword>
<feature type="domain" description="V-SNARE coiled-coil homology" evidence="12">
    <location>
        <begin position="140"/>
        <end position="200"/>
    </location>
</feature>
<dbReference type="Gene3D" id="1.20.5.110">
    <property type="match status" value="1"/>
</dbReference>
<sequence>MKLFALFVILKSPDGGEAKILKKATDLNSFGFFQRSSVDEFMKFTAKIITERTSVGARSSVKEQEYMAHVYVRADNLTGVLVSDQEYNKRVAHTLLNKVLEEFSKAVPSQTWRNLQEGEANFSDLPNLLSKYQNPKEADALTKLQLDLDETKIILHGTIESVLQRGEKLDDLVAKSEDLGIQSKTFYKTAKKTNACCSYM</sequence>